<dbReference type="InterPro" id="IPR036691">
    <property type="entry name" value="Endo/exonu/phosph_ase_sf"/>
</dbReference>
<dbReference type="Gene3D" id="3.60.10.10">
    <property type="entry name" value="Endonuclease/exonuclease/phosphatase"/>
    <property type="match status" value="1"/>
</dbReference>
<keyword evidence="3" id="KW-1185">Reference proteome</keyword>
<dbReference type="EMBL" id="SNYM01000014">
    <property type="protein sequence ID" value="TDQ46271.1"/>
    <property type="molecule type" value="Genomic_DNA"/>
</dbReference>
<proteinExistence type="predicted"/>
<evidence type="ECO:0000313" key="3">
    <source>
        <dbReference type="Proteomes" id="UP000295375"/>
    </source>
</evidence>
<dbReference type="PANTHER" id="PTHR14859:SF15">
    <property type="entry name" value="ENDONUCLEASE_EXONUCLEASE_PHOSPHATASE DOMAIN-CONTAINING PROTEIN"/>
    <property type="match status" value="1"/>
</dbReference>
<protein>
    <submittedName>
        <fullName evidence="2">Endonuclease/exonuclease/phosphatase family metal-dependent hydrolase</fullName>
    </submittedName>
</protein>
<keyword evidence="2" id="KW-0540">Nuclease</keyword>
<dbReference type="Proteomes" id="UP000295375">
    <property type="component" value="Unassembled WGS sequence"/>
</dbReference>
<sequence length="270" mass="30111">MNQTLRLLSWNIQCGIQTESASDYVTRGWRHLLPHRASPSNLRRIAGLMTAFDVVAIQEADGGSLRSGFLNQVEYLADMAGFPYWHGQRTRNLAQLGQHGNGLLSRHRVAKVEEHRLPGLIPGRGAIEVQIGSSEHTITVVAMHLSLGKRARLQQLRYLADQVKDREYLVLMGDTNCEAEEITRCFEHIGRPLKGLPPDLSTFPSWRPNRQLDHILVGENLNISAVEVLPYCYSDHLPVAMEIEVPALVQLGEASHRSPLAPVAAKIRNA</sequence>
<organism evidence="2 3">
    <name type="scientific">Permianibacter aggregans</name>
    <dbReference type="NCBI Taxonomy" id="1510150"/>
    <lineage>
        <taxon>Bacteria</taxon>
        <taxon>Pseudomonadati</taxon>
        <taxon>Pseudomonadota</taxon>
        <taxon>Gammaproteobacteria</taxon>
        <taxon>Pseudomonadales</taxon>
        <taxon>Pseudomonadaceae</taxon>
        <taxon>Permianibacter</taxon>
    </lineage>
</organism>
<keyword evidence="2" id="KW-0269">Exonuclease</keyword>
<keyword evidence="2" id="KW-0378">Hydrolase</keyword>
<feature type="domain" description="Endonuclease/exonuclease/phosphatase" evidence="1">
    <location>
        <begin position="8"/>
        <end position="236"/>
    </location>
</feature>
<accession>A0A4R6UHD2</accession>
<name>A0A4R6UHD2_9GAMM</name>
<dbReference type="InterPro" id="IPR005135">
    <property type="entry name" value="Endo/exonuclease/phosphatase"/>
</dbReference>
<dbReference type="SUPFAM" id="SSF56219">
    <property type="entry name" value="DNase I-like"/>
    <property type="match status" value="1"/>
</dbReference>
<keyword evidence="2" id="KW-0255">Endonuclease</keyword>
<dbReference type="RefSeq" id="WP_133591972.1">
    <property type="nucleotide sequence ID" value="NZ_CP037953.1"/>
</dbReference>
<gene>
    <name evidence="2" type="ORF">EV696_11456</name>
</gene>
<reference evidence="2 3" key="1">
    <citation type="submission" date="2019-03" db="EMBL/GenBank/DDBJ databases">
        <title>Genomic Encyclopedia of Type Strains, Phase IV (KMG-IV): sequencing the most valuable type-strain genomes for metagenomic binning, comparative biology and taxonomic classification.</title>
        <authorList>
            <person name="Goeker M."/>
        </authorList>
    </citation>
    <scope>NUCLEOTIDE SEQUENCE [LARGE SCALE GENOMIC DNA]</scope>
    <source>
        <strain evidence="2 3">DSM 103792</strain>
    </source>
</reference>
<dbReference type="InterPro" id="IPR051916">
    <property type="entry name" value="GPI-anchor_lipid_remodeler"/>
</dbReference>
<evidence type="ECO:0000259" key="1">
    <source>
        <dbReference type="Pfam" id="PF03372"/>
    </source>
</evidence>
<dbReference type="PANTHER" id="PTHR14859">
    <property type="entry name" value="CALCOFLUOR WHITE HYPERSENSITIVE PROTEIN PRECURSOR"/>
    <property type="match status" value="1"/>
</dbReference>
<dbReference type="GO" id="GO:0004527">
    <property type="term" value="F:exonuclease activity"/>
    <property type="evidence" value="ECO:0007669"/>
    <property type="project" value="UniProtKB-KW"/>
</dbReference>
<dbReference type="GO" id="GO:0016020">
    <property type="term" value="C:membrane"/>
    <property type="evidence" value="ECO:0007669"/>
    <property type="project" value="GOC"/>
</dbReference>
<evidence type="ECO:0000313" key="2">
    <source>
        <dbReference type="EMBL" id="TDQ46271.1"/>
    </source>
</evidence>
<dbReference type="AlphaFoldDB" id="A0A4R6UHD2"/>
<dbReference type="GO" id="GO:0004519">
    <property type="term" value="F:endonuclease activity"/>
    <property type="evidence" value="ECO:0007669"/>
    <property type="project" value="UniProtKB-KW"/>
</dbReference>
<comment type="caution">
    <text evidence="2">The sequence shown here is derived from an EMBL/GenBank/DDBJ whole genome shotgun (WGS) entry which is preliminary data.</text>
</comment>
<dbReference type="OrthoDB" id="5293344at2"/>
<dbReference type="GO" id="GO:0006506">
    <property type="term" value="P:GPI anchor biosynthetic process"/>
    <property type="evidence" value="ECO:0007669"/>
    <property type="project" value="TreeGrafter"/>
</dbReference>
<dbReference type="Pfam" id="PF03372">
    <property type="entry name" value="Exo_endo_phos"/>
    <property type="match status" value="1"/>
</dbReference>